<dbReference type="AlphaFoldDB" id="A0A428QKT2"/>
<reference evidence="1 2" key="1">
    <citation type="submission" date="2017-06" db="EMBL/GenBank/DDBJ databases">
        <title>Comparative genomic analysis of Ambrosia Fusariam Clade fungi.</title>
        <authorList>
            <person name="Stajich J.E."/>
            <person name="Carrillo J."/>
            <person name="Kijimoto T."/>
            <person name="Eskalen A."/>
            <person name="O'Donnell K."/>
            <person name="Kasson M."/>
        </authorList>
    </citation>
    <scope>NUCLEOTIDE SEQUENCE [LARGE SCALE GENOMIC DNA]</scope>
    <source>
        <strain evidence="1 2">NRRL62584</strain>
    </source>
</reference>
<dbReference type="Proteomes" id="UP000288168">
    <property type="component" value="Unassembled WGS sequence"/>
</dbReference>
<gene>
    <name evidence="1" type="ORF">CEP54_003958</name>
</gene>
<keyword evidence="2" id="KW-1185">Reference proteome</keyword>
<organism evidence="1 2">
    <name type="scientific">Fusarium duplospermum</name>
    <dbReference type="NCBI Taxonomy" id="1325734"/>
    <lineage>
        <taxon>Eukaryota</taxon>
        <taxon>Fungi</taxon>
        <taxon>Dikarya</taxon>
        <taxon>Ascomycota</taxon>
        <taxon>Pezizomycotina</taxon>
        <taxon>Sordariomycetes</taxon>
        <taxon>Hypocreomycetidae</taxon>
        <taxon>Hypocreales</taxon>
        <taxon>Nectriaceae</taxon>
        <taxon>Fusarium</taxon>
        <taxon>Fusarium solani species complex</taxon>
    </lineage>
</organism>
<comment type="caution">
    <text evidence="1">The sequence shown here is derived from an EMBL/GenBank/DDBJ whole genome shotgun (WGS) entry which is preliminary data.</text>
</comment>
<proteinExistence type="predicted"/>
<evidence type="ECO:0000313" key="1">
    <source>
        <dbReference type="EMBL" id="RSL65871.1"/>
    </source>
</evidence>
<name>A0A428QKT2_9HYPO</name>
<feature type="non-terminal residue" evidence="1">
    <location>
        <position position="1"/>
    </location>
</feature>
<dbReference type="EMBL" id="NKCI01000027">
    <property type="protein sequence ID" value="RSL65871.1"/>
    <property type="molecule type" value="Genomic_DNA"/>
</dbReference>
<accession>A0A428QKT2</accession>
<protein>
    <submittedName>
        <fullName evidence="1">Uncharacterized protein</fullName>
    </submittedName>
</protein>
<sequence>YDRGTRHRVAEVSYATILGMDYQPSLKEQDGSRAGGNAPSWRRCMRQPSGHTTPEISTCAVEVGIFLFTISPSVARPLVMLEANCRPCLRNWSCLRRICVAPLQNRHGNHFSYNHAYHNGMHGGYAFINFAGALGWSKACLSVSRRACKIWAFFPKRPFGRLWGCRLARQKAAGGFTEAEPTLRGRHRTLTKTPPACPQAQVDTGAWGCVSLFLRCRLQARLEPRSYAAKGNR</sequence>
<evidence type="ECO:0000313" key="2">
    <source>
        <dbReference type="Proteomes" id="UP000288168"/>
    </source>
</evidence>